<evidence type="ECO:0000313" key="3">
    <source>
        <dbReference type="Proteomes" id="UP000242770"/>
    </source>
</evidence>
<proteinExistence type="predicted"/>
<dbReference type="AlphaFoldDB" id="A0A0F7SDE6"/>
<gene>
    <name evidence="2" type="primary">SSCI69900.1</name>
</gene>
<keyword evidence="3" id="KW-1185">Reference proteome</keyword>
<evidence type="ECO:0000313" key="2">
    <source>
        <dbReference type="EMBL" id="CDW99128.1"/>
    </source>
</evidence>
<dbReference type="EMBL" id="CCFA01004180">
    <property type="protein sequence ID" value="CDW99128.1"/>
    <property type="molecule type" value="Genomic_DNA"/>
</dbReference>
<dbReference type="Proteomes" id="UP000242770">
    <property type="component" value="Unassembled WGS sequence"/>
</dbReference>
<accession>A0A0F7SDE6</accession>
<reference evidence="3" key="1">
    <citation type="submission" date="2014-06" db="EMBL/GenBank/DDBJ databases">
        <authorList>
            <person name="Berkman P.J."/>
        </authorList>
    </citation>
    <scope>NUCLEOTIDE SEQUENCE [LARGE SCALE GENOMIC DNA]</scope>
</reference>
<name>A0A0F7SDE6_9BASI</name>
<feature type="region of interest" description="Disordered" evidence="1">
    <location>
        <begin position="21"/>
        <end position="52"/>
    </location>
</feature>
<evidence type="ECO:0000256" key="1">
    <source>
        <dbReference type="SAM" id="MobiDB-lite"/>
    </source>
</evidence>
<feature type="compositionally biased region" description="Low complexity" evidence="1">
    <location>
        <begin position="30"/>
        <end position="43"/>
    </location>
</feature>
<organism evidence="2 3">
    <name type="scientific">Sporisorium scitamineum</name>
    <dbReference type="NCBI Taxonomy" id="49012"/>
    <lineage>
        <taxon>Eukaryota</taxon>
        <taxon>Fungi</taxon>
        <taxon>Dikarya</taxon>
        <taxon>Basidiomycota</taxon>
        <taxon>Ustilaginomycotina</taxon>
        <taxon>Ustilaginomycetes</taxon>
        <taxon>Ustilaginales</taxon>
        <taxon>Ustilaginaceae</taxon>
        <taxon>Sporisorium</taxon>
    </lineage>
</organism>
<protein>
    <submittedName>
        <fullName evidence="2">Uncharacterized protein</fullName>
    </submittedName>
</protein>
<sequence length="247" mass="27929">MGFNLVTMQARAATGLLERVFPAPNSEPEPNTSSTAAAPATARRNPHSWKNEDDQRFSIRQLQNVRPLLVAILNSTGASIPFKKDISNSAYNHSLAEEYRQHFDSEAEYKSLVSGFERLRTPVKTKTGADVIFINVQRYRLIHKTADTSSGSREGSAVAVRRGDPFYDLYLPRLCDILFSLNKTLRISHDEIEDEDTLVQEFDDVISSRALCALLYYPVSHRLEAKNYEESLAIADRWLDILSNCYP</sequence>